<evidence type="ECO:0000256" key="2">
    <source>
        <dbReference type="RuleBase" id="RU003682"/>
    </source>
</evidence>
<proteinExistence type="inferred from homology"/>
<dbReference type="AlphaFoldDB" id="A0A6A5TRI2"/>
<dbReference type="GO" id="GO:0044283">
    <property type="term" value="P:small molecule biosynthetic process"/>
    <property type="evidence" value="ECO:0007669"/>
    <property type="project" value="UniProtKB-ARBA"/>
</dbReference>
<evidence type="ECO:0000313" key="5">
    <source>
        <dbReference type="EMBL" id="KAF1954282.1"/>
    </source>
</evidence>
<dbReference type="Pfam" id="PF14226">
    <property type="entry name" value="DIOX_N"/>
    <property type="match status" value="1"/>
</dbReference>
<dbReference type="Proteomes" id="UP000800035">
    <property type="component" value="Unassembled WGS sequence"/>
</dbReference>
<dbReference type="PANTHER" id="PTHR47990">
    <property type="entry name" value="2-OXOGLUTARATE (2OG) AND FE(II)-DEPENDENT OXYGENASE SUPERFAMILY PROTEIN-RELATED"/>
    <property type="match status" value="1"/>
</dbReference>
<dbReference type="InterPro" id="IPR026992">
    <property type="entry name" value="DIOX_N"/>
</dbReference>
<sequence>MAFSSPLSVPEFPSEVPLLRVKTLSLSKILSNDADESRRMYEACTETGLFILDLSGSKEGYNLMEDVDRILSLSEQIFDLDLETKMKYHMLSGTVLGYKAAGTGRVDAKGTPDRCEFWCLSKNDILGLTPPLSAPELVNRHRNIYAPFIKRCHALSMRILERLEVALGVRVGALQEKHRIDHISSDQTRQIKYPPQPEEDRRTSLVPHTDYGSITVLFNVLGGLQVLPPSMSAEEKNWRWLKPVPNCAIINLGDAMVKFTNGLFKSPLHRVTYAPGAQAKMTRYSLAYFTRPEDECIMKRVDGSEFIPELGDREKEDNITAGEWIQTRVKAAQVQKEESKEEYPTWAVQSLK</sequence>
<protein>
    <submittedName>
        <fullName evidence="5">Putative oxidoreductase</fullName>
    </submittedName>
</protein>
<dbReference type="InterPro" id="IPR050231">
    <property type="entry name" value="Iron_ascorbate_oxido_reductase"/>
</dbReference>
<organism evidence="5 6">
    <name type="scientific">Byssothecium circinans</name>
    <dbReference type="NCBI Taxonomy" id="147558"/>
    <lineage>
        <taxon>Eukaryota</taxon>
        <taxon>Fungi</taxon>
        <taxon>Dikarya</taxon>
        <taxon>Ascomycota</taxon>
        <taxon>Pezizomycotina</taxon>
        <taxon>Dothideomycetes</taxon>
        <taxon>Pleosporomycetidae</taxon>
        <taxon>Pleosporales</taxon>
        <taxon>Massarineae</taxon>
        <taxon>Massarinaceae</taxon>
        <taxon>Byssothecium</taxon>
    </lineage>
</organism>
<keyword evidence="2" id="KW-0560">Oxidoreductase</keyword>
<comment type="similarity">
    <text evidence="1 2">Belongs to the iron/ascorbate-dependent oxidoreductase family.</text>
</comment>
<keyword evidence="2" id="KW-0408">Iron</keyword>
<evidence type="ECO:0000313" key="6">
    <source>
        <dbReference type="Proteomes" id="UP000800035"/>
    </source>
</evidence>
<dbReference type="PROSITE" id="PS51471">
    <property type="entry name" value="FE2OG_OXY"/>
    <property type="match status" value="1"/>
</dbReference>
<feature type="region of interest" description="Disordered" evidence="3">
    <location>
        <begin position="183"/>
        <end position="204"/>
    </location>
</feature>
<evidence type="ECO:0000259" key="4">
    <source>
        <dbReference type="PROSITE" id="PS51471"/>
    </source>
</evidence>
<name>A0A6A5TRI2_9PLEO</name>
<dbReference type="Pfam" id="PF03171">
    <property type="entry name" value="2OG-FeII_Oxy"/>
    <property type="match status" value="1"/>
</dbReference>
<gene>
    <name evidence="5" type="ORF">CC80DRAFT_476014</name>
</gene>
<accession>A0A6A5TRI2</accession>
<dbReference type="InterPro" id="IPR005123">
    <property type="entry name" value="Oxoglu/Fe-dep_dioxygenase_dom"/>
</dbReference>
<keyword evidence="2" id="KW-0479">Metal-binding</keyword>
<feature type="domain" description="Fe2OG dioxygenase" evidence="4">
    <location>
        <begin position="184"/>
        <end position="292"/>
    </location>
</feature>
<evidence type="ECO:0000256" key="1">
    <source>
        <dbReference type="ARBA" id="ARBA00008056"/>
    </source>
</evidence>
<dbReference type="OrthoDB" id="288590at2759"/>
<dbReference type="GO" id="GO:0046872">
    <property type="term" value="F:metal ion binding"/>
    <property type="evidence" value="ECO:0007669"/>
    <property type="project" value="UniProtKB-KW"/>
</dbReference>
<dbReference type="EMBL" id="ML976999">
    <property type="protein sequence ID" value="KAF1954282.1"/>
    <property type="molecule type" value="Genomic_DNA"/>
</dbReference>
<dbReference type="GO" id="GO:0016491">
    <property type="term" value="F:oxidoreductase activity"/>
    <property type="evidence" value="ECO:0007669"/>
    <property type="project" value="UniProtKB-KW"/>
</dbReference>
<keyword evidence="6" id="KW-1185">Reference proteome</keyword>
<dbReference type="InterPro" id="IPR027443">
    <property type="entry name" value="IPNS-like_sf"/>
</dbReference>
<dbReference type="InterPro" id="IPR044861">
    <property type="entry name" value="IPNS-like_FE2OG_OXY"/>
</dbReference>
<reference evidence="5" key="1">
    <citation type="journal article" date="2020" name="Stud. Mycol.">
        <title>101 Dothideomycetes genomes: a test case for predicting lifestyles and emergence of pathogens.</title>
        <authorList>
            <person name="Haridas S."/>
            <person name="Albert R."/>
            <person name="Binder M."/>
            <person name="Bloem J."/>
            <person name="Labutti K."/>
            <person name="Salamov A."/>
            <person name="Andreopoulos B."/>
            <person name="Baker S."/>
            <person name="Barry K."/>
            <person name="Bills G."/>
            <person name="Bluhm B."/>
            <person name="Cannon C."/>
            <person name="Castanera R."/>
            <person name="Culley D."/>
            <person name="Daum C."/>
            <person name="Ezra D."/>
            <person name="Gonzalez J."/>
            <person name="Henrissat B."/>
            <person name="Kuo A."/>
            <person name="Liang C."/>
            <person name="Lipzen A."/>
            <person name="Lutzoni F."/>
            <person name="Magnuson J."/>
            <person name="Mondo S."/>
            <person name="Nolan M."/>
            <person name="Ohm R."/>
            <person name="Pangilinan J."/>
            <person name="Park H.-J."/>
            <person name="Ramirez L."/>
            <person name="Alfaro M."/>
            <person name="Sun H."/>
            <person name="Tritt A."/>
            <person name="Yoshinaga Y."/>
            <person name="Zwiers L.-H."/>
            <person name="Turgeon B."/>
            <person name="Goodwin S."/>
            <person name="Spatafora J."/>
            <person name="Crous P."/>
            <person name="Grigoriev I."/>
        </authorList>
    </citation>
    <scope>NUCLEOTIDE SEQUENCE</scope>
    <source>
        <strain evidence="5">CBS 675.92</strain>
    </source>
</reference>
<dbReference type="Gene3D" id="2.60.120.330">
    <property type="entry name" value="B-lactam Antibiotic, Isopenicillin N Synthase, Chain"/>
    <property type="match status" value="1"/>
</dbReference>
<dbReference type="SUPFAM" id="SSF51197">
    <property type="entry name" value="Clavaminate synthase-like"/>
    <property type="match status" value="1"/>
</dbReference>
<evidence type="ECO:0000256" key="3">
    <source>
        <dbReference type="SAM" id="MobiDB-lite"/>
    </source>
</evidence>